<dbReference type="AlphaFoldDB" id="A0AAQ6IBW1"/>
<proteinExistence type="predicted"/>
<dbReference type="Proteomes" id="UP000265040">
    <property type="component" value="Chromosome 17"/>
</dbReference>
<sequence>SLFQLDIINSMFYYVFLAEWQKKKTCETYVDPETRLAGFLKYSQEITLDPNTANRYLLLSEGNRKVTVMSEHQSYSSHTDRFTKCCQVLSRESLTGRCYWEVEWSGREGVDVAVAYKNIRRTGNWKECCFGFNDKSWSFRYYNRKYRFLYNNIRTPVSGPPSSRIGVYLDHRAGVLSFYSVSQTMTLLHRVQTTFTQPLYAGLWLPYTEDTAEFSKLK</sequence>
<keyword evidence="6" id="KW-1185">Reference proteome</keyword>
<accession>A0AAQ6IBW1</accession>
<dbReference type="InterPro" id="IPR003879">
    <property type="entry name" value="Butyrophylin_SPRY"/>
</dbReference>
<dbReference type="InterPro" id="IPR001870">
    <property type="entry name" value="B30.2/SPRY"/>
</dbReference>
<dbReference type="GeneTree" id="ENSGT00940000154395"/>
<dbReference type="InterPro" id="IPR043136">
    <property type="entry name" value="B30.2/SPRY_sf"/>
</dbReference>
<dbReference type="Pfam" id="PF13765">
    <property type="entry name" value="PRY"/>
    <property type="match status" value="1"/>
</dbReference>
<dbReference type="InterPro" id="IPR051051">
    <property type="entry name" value="E3_ubiq-ligase_TRIM/RNF"/>
</dbReference>
<organism evidence="5 6">
    <name type="scientific">Anabas testudineus</name>
    <name type="common">Climbing perch</name>
    <name type="synonym">Anthias testudineus</name>
    <dbReference type="NCBI Taxonomy" id="64144"/>
    <lineage>
        <taxon>Eukaryota</taxon>
        <taxon>Metazoa</taxon>
        <taxon>Chordata</taxon>
        <taxon>Craniata</taxon>
        <taxon>Vertebrata</taxon>
        <taxon>Euteleostomi</taxon>
        <taxon>Actinopterygii</taxon>
        <taxon>Neopterygii</taxon>
        <taxon>Teleostei</taxon>
        <taxon>Neoteleostei</taxon>
        <taxon>Acanthomorphata</taxon>
        <taxon>Anabantaria</taxon>
        <taxon>Anabantiformes</taxon>
        <taxon>Anabantoidei</taxon>
        <taxon>Anabantidae</taxon>
        <taxon>Anabas</taxon>
    </lineage>
</organism>
<reference evidence="5" key="2">
    <citation type="submission" date="2025-08" db="UniProtKB">
        <authorList>
            <consortium name="Ensembl"/>
        </authorList>
    </citation>
    <scope>IDENTIFICATION</scope>
</reference>
<evidence type="ECO:0000256" key="1">
    <source>
        <dbReference type="ARBA" id="ARBA00022723"/>
    </source>
</evidence>
<dbReference type="PANTHER" id="PTHR25465:SF5">
    <property type="entry name" value="E3 UBIQUITIN_ISG15 LIGASE TRIM25-RELATED"/>
    <property type="match status" value="1"/>
</dbReference>
<reference evidence="5 6" key="1">
    <citation type="submission" date="2021-04" db="EMBL/GenBank/DDBJ databases">
        <authorList>
            <consortium name="Wellcome Sanger Institute Data Sharing"/>
        </authorList>
    </citation>
    <scope>NUCLEOTIDE SEQUENCE [LARGE SCALE GENOMIC DNA]</scope>
</reference>
<feature type="domain" description="B30.2/SPRY" evidence="4">
    <location>
        <begin position="26"/>
        <end position="218"/>
    </location>
</feature>
<evidence type="ECO:0000256" key="3">
    <source>
        <dbReference type="ARBA" id="ARBA00022833"/>
    </source>
</evidence>
<evidence type="ECO:0000313" key="5">
    <source>
        <dbReference type="Ensembl" id="ENSATEP00000072026.1"/>
    </source>
</evidence>
<dbReference type="CDD" id="cd16040">
    <property type="entry name" value="SPRY_PRY_SNTX"/>
    <property type="match status" value="1"/>
</dbReference>
<dbReference type="InterPro" id="IPR003877">
    <property type="entry name" value="SPRY_dom"/>
</dbReference>
<dbReference type="Ensembl" id="ENSATET00000077916.1">
    <property type="protein sequence ID" value="ENSATEP00000072026.1"/>
    <property type="gene ID" value="ENSATEG00000033366.1"/>
</dbReference>
<keyword evidence="2" id="KW-0863">Zinc-finger</keyword>
<dbReference type="GO" id="GO:0008270">
    <property type="term" value="F:zinc ion binding"/>
    <property type="evidence" value="ECO:0007669"/>
    <property type="project" value="UniProtKB-KW"/>
</dbReference>
<dbReference type="Gene3D" id="2.60.120.920">
    <property type="match status" value="1"/>
</dbReference>
<dbReference type="SUPFAM" id="SSF49899">
    <property type="entry name" value="Concanavalin A-like lectins/glucanases"/>
    <property type="match status" value="1"/>
</dbReference>
<keyword evidence="3" id="KW-0862">Zinc</keyword>
<dbReference type="InterPro" id="IPR013320">
    <property type="entry name" value="ConA-like_dom_sf"/>
</dbReference>
<dbReference type="PROSITE" id="PS50188">
    <property type="entry name" value="B302_SPRY"/>
    <property type="match status" value="1"/>
</dbReference>
<evidence type="ECO:0000313" key="6">
    <source>
        <dbReference type="Proteomes" id="UP000265040"/>
    </source>
</evidence>
<dbReference type="GO" id="GO:0005737">
    <property type="term" value="C:cytoplasm"/>
    <property type="evidence" value="ECO:0007669"/>
    <property type="project" value="UniProtKB-ARBA"/>
</dbReference>
<dbReference type="SMART" id="SM00449">
    <property type="entry name" value="SPRY"/>
    <property type="match status" value="1"/>
</dbReference>
<keyword evidence="1" id="KW-0479">Metal-binding</keyword>
<dbReference type="PANTHER" id="PTHR25465">
    <property type="entry name" value="B-BOX DOMAIN CONTAINING"/>
    <property type="match status" value="1"/>
</dbReference>
<dbReference type="InterPro" id="IPR006574">
    <property type="entry name" value="PRY"/>
</dbReference>
<name>A0AAQ6IBW1_ANATE</name>
<dbReference type="PRINTS" id="PR01407">
    <property type="entry name" value="BUTYPHLNCDUF"/>
</dbReference>
<protein>
    <recommendedName>
        <fullName evidence="4">B30.2/SPRY domain-containing protein</fullName>
    </recommendedName>
</protein>
<reference evidence="5" key="3">
    <citation type="submission" date="2025-09" db="UniProtKB">
        <authorList>
            <consortium name="Ensembl"/>
        </authorList>
    </citation>
    <scope>IDENTIFICATION</scope>
</reference>
<evidence type="ECO:0000259" key="4">
    <source>
        <dbReference type="PROSITE" id="PS50188"/>
    </source>
</evidence>
<dbReference type="SMART" id="SM00589">
    <property type="entry name" value="PRY"/>
    <property type="match status" value="1"/>
</dbReference>
<evidence type="ECO:0000256" key="2">
    <source>
        <dbReference type="ARBA" id="ARBA00022771"/>
    </source>
</evidence>
<dbReference type="Pfam" id="PF00622">
    <property type="entry name" value="SPRY"/>
    <property type="match status" value="1"/>
</dbReference>